<dbReference type="PANTHER" id="PTHR10900">
    <property type="entry name" value="PERIOSTIN-RELATED"/>
    <property type="match status" value="1"/>
</dbReference>
<dbReference type="GO" id="GO:0050839">
    <property type="term" value="F:cell adhesion molecule binding"/>
    <property type="evidence" value="ECO:0007669"/>
    <property type="project" value="TreeGrafter"/>
</dbReference>
<evidence type="ECO:0000259" key="2">
    <source>
        <dbReference type="PROSITE" id="PS50213"/>
    </source>
</evidence>
<dbReference type="InterPro" id="IPR050904">
    <property type="entry name" value="Adhesion/Biosynth-related"/>
</dbReference>
<dbReference type="RefSeq" id="WP_263038024.1">
    <property type="nucleotide sequence ID" value="NZ_JAOTPL010000010.1"/>
</dbReference>
<feature type="region of interest" description="Disordered" evidence="1">
    <location>
        <begin position="29"/>
        <end position="52"/>
    </location>
</feature>
<dbReference type="Proteomes" id="UP001209317">
    <property type="component" value="Unassembled WGS sequence"/>
</dbReference>
<proteinExistence type="predicted"/>
<dbReference type="GO" id="GO:0005615">
    <property type="term" value="C:extracellular space"/>
    <property type="evidence" value="ECO:0007669"/>
    <property type="project" value="TreeGrafter"/>
</dbReference>
<dbReference type="PROSITE" id="PS51257">
    <property type="entry name" value="PROKAR_LIPOPROTEIN"/>
    <property type="match status" value="1"/>
</dbReference>
<dbReference type="SUPFAM" id="SSF82153">
    <property type="entry name" value="FAS1 domain"/>
    <property type="match status" value="1"/>
</dbReference>
<dbReference type="Gene3D" id="2.30.180.10">
    <property type="entry name" value="FAS1 domain"/>
    <property type="match status" value="1"/>
</dbReference>
<dbReference type="PANTHER" id="PTHR10900:SF124">
    <property type="entry name" value="FI05614P"/>
    <property type="match status" value="1"/>
</dbReference>
<dbReference type="Pfam" id="PF02469">
    <property type="entry name" value="Fasciclin"/>
    <property type="match status" value="1"/>
</dbReference>
<dbReference type="FunFam" id="2.30.180.10:FF:000032">
    <property type="entry name" value="Fasciclin domain-containing protein, putative"/>
    <property type="match status" value="1"/>
</dbReference>
<dbReference type="SMART" id="SM00554">
    <property type="entry name" value="FAS1"/>
    <property type="match status" value="1"/>
</dbReference>
<dbReference type="InterPro" id="IPR000782">
    <property type="entry name" value="FAS1_domain"/>
</dbReference>
<keyword evidence="4" id="KW-1185">Reference proteome</keyword>
<dbReference type="GO" id="GO:0031012">
    <property type="term" value="C:extracellular matrix"/>
    <property type="evidence" value="ECO:0007669"/>
    <property type="project" value="TreeGrafter"/>
</dbReference>
<sequence>MKHLSYCITAFSFCLFIISGCNNSPEDTNNNSALPSSATQSEAGGQENVKDDVSQKDVVKIASENKDFSTLSAAVKQAGLVTTLSNAGPFTIFAPNNAAFDKLPKGTVDGLMKEDKKATLRDILEYHAYVGVMNRNLLQNGQTLNMVNGKNITVNIQDSVITLNNNAKIIATVPASNGVIHVIDNVLLPPENK</sequence>
<feature type="domain" description="FAS1" evidence="2">
    <location>
        <begin position="55"/>
        <end position="187"/>
    </location>
</feature>
<comment type="caution">
    <text evidence="3">The sequence shown here is derived from an EMBL/GenBank/DDBJ whole genome shotgun (WGS) entry which is preliminary data.</text>
</comment>
<name>A0AAE3IMB5_9BACT</name>
<gene>
    <name evidence="3" type="ORF">OD355_08430</name>
</gene>
<organism evidence="3 4">
    <name type="scientific">Haoranjiania flava</name>
    <dbReference type="NCBI Taxonomy" id="1856322"/>
    <lineage>
        <taxon>Bacteria</taxon>
        <taxon>Pseudomonadati</taxon>
        <taxon>Bacteroidota</taxon>
        <taxon>Chitinophagia</taxon>
        <taxon>Chitinophagales</taxon>
        <taxon>Chitinophagaceae</taxon>
        <taxon>Haoranjiania</taxon>
    </lineage>
</organism>
<dbReference type="EMBL" id="JAOTPL010000010">
    <property type="protein sequence ID" value="MCU7694539.1"/>
    <property type="molecule type" value="Genomic_DNA"/>
</dbReference>
<evidence type="ECO:0000313" key="4">
    <source>
        <dbReference type="Proteomes" id="UP001209317"/>
    </source>
</evidence>
<protein>
    <submittedName>
        <fullName evidence="3">Fasciclin domain-containing protein</fullName>
    </submittedName>
</protein>
<feature type="compositionally biased region" description="Polar residues" evidence="1">
    <location>
        <begin position="29"/>
        <end position="43"/>
    </location>
</feature>
<evidence type="ECO:0000313" key="3">
    <source>
        <dbReference type="EMBL" id="MCU7694539.1"/>
    </source>
</evidence>
<evidence type="ECO:0000256" key="1">
    <source>
        <dbReference type="SAM" id="MobiDB-lite"/>
    </source>
</evidence>
<dbReference type="GO" id="GO:0030198">
    <property type="term" value="P:extracellular matrix organization"/>
    <property type="evidence" value="ECO:0007669"/>
    <property type="project" value="TreeGrafter"/>
</dbReference>
<dbReference type="AlphaFoldDB" id="A0AAE3IMB5"/>
<dbReference type="PROSITE" id="PS50213">
    <property type="entry name" value="FAS1"/>
    <property type="match status" value="1"/>
</dbReference>
<dbReference type="InterPro" id="IPR036378">
    <property type="entry name" value="FAS1_dom_sf"/>
</dbReference>
<accession>A0AAE3IMB5</accession>
<dbReference type="GO" id="GO:0007155">
    <property type="term" value="P:cell adhesion"/>
    <property type="evidence" value="ECO:0007669"/>
    <property type="project" value="TreeGrafter"/>
</dbReference>
<reference evidence="3" key="1">
    <citation type="submission" date="2022-10" db="EMBL/GenBank/DDBJ databases">
        <authorList>
            <person name="Kim H.S."/>
            <person name="Kim J.-S."/>
            <person name="Suh M.K."/>
            <person name="Eom M.K."/>
            <person name="Lee J.-S."/>
        </authorList>
    </citation>
    <scope>NUCLEOTIDE SEQUENCE</scope>
    <source>
        <strain evidence="3">LIP-5</strain>
    </source>
</reference>